<dbReference type="Proteomes" id="UP000829196">
    <property type="component" value="Unassembled WGS sequence"/>
</dbReference>
<dbReference type="EMBL" id="JAGYWB010000007">
    <property type="protein sequence ID" value="KAI0516336.1"/>
    <property type="molecule type" value="Genomic_DNA"/>
</dbReference>
<feature type="compositionally biased region" description="Acidic residues" evidence="1">
    <location>
        <begin position="199"/>
        <end position="212"/>
    </location>
</feature>
<evidence type="ECO:0000313" key="3">
    <source>
        <dbReference type="Proteomes" id="UP000829196"/>
    </source>
</evidence>
<feature type="region of interest" description="Disordered" evidence="1">
    <location>
        <begin position="191"/>
        <end position="219"/>
    </location>
</feature>
<reference evidence="2" key="1">
    <citation type="journal article" date="2022" name="Front. Genet.">
        <title>Chromosome-Scale Assembly of the Dendrobium nobile Genome Provides Insights Into the Molecular Mechanism of the Biosynthesis of the Medicinal Active Ingredient of Dendrobium.</title>
        <authorList>
            <person name="Xu Q."/>
            <person name="Niu S.-C."/>
            <person name="Li K.-L."/>
            <person name="Zheng P.-J."/>
            <person name="Zhang X.-J."/>
            <person name="Jia Y."/>
            <person name="Liu Y."/>
            <person name="Niu Y.-X."/>
            <person name="Yu L.-H."/>
            <person name="Chen D.-F."/>
            <person name="Zhang G.-Q."/>
        </authorList>
    </citation>
    <scope>NUCLEOTIDE SEQUENCE</scope>
    <source>
        <tissue evidence="2">Leaf</tissue>
    </source>
</reference>
<protein>
    <submittedName>
        <fullName evidence="2">Uncharacterized protein</fullName>
    </submittedName>
</protein>
<comment type="caution">
    <text evidence="2">The sequence shown here is derived from an EMBL/GenBank/DDBJ whole genome shotgun (WGS) entry which is preliminary data.</text>
</comment>
<proteinExistence type="predicted"/>
<evidence type="ECO:0000313" key="2">
    <source>
        <dbReference type="EMBL" id="KAI0516336.1"/>
    </source>
</evidence>
<dbReference type="Pfam" id="PF02458">
    <property type="entry name" value="Transferase"/>
    <property type="match status" value="1"/>
</dbReference>
<organism evidence="2 3">
    <name type="scientific">Dendrobium nobile</name>
    <name type="common">Orchid</name>
    <dbReference type="NCBI Taxonomy" id="94219"/>
    <lineage>
        <taxon>Eukaryota</taxon>
        <taxon>Viridiplantae</taxon>
        <taxon>Streptophyta</taxon>
        <taxon>Embryophyta</taxon>
        <taxon>Tracheophyta</taxon>
        <taxon>Spermatophyta</taxon>
        <taxon>Magnoliopsida</taxon>
        <taxon>Liliopsida</taxon>
        <taxon>Asparagales</taxon>
        <taxon>Orchidaceae</taxon>
        <taxon>Epidendroideae</taxon>
        <taxon>Malaxideae</taxon>
        <taxon>Dendrobiinae</taxon>
        <taxon>Dendrobium</taxon>
    </lineage>
</organism>
<sequence length="268" mass="29596">MHYDAGDLLVDVLRLAVHGYSCDAGQVDHGEIRHAFLSDDEGKWGVRDALAGAGNLRRRGLARSAGNFATTDISVVSWNRLPLYEVAFGWGPLEFIGPASLICPRQFLILSSPDGGVKVCCSVETEKMDSFVKLFHKLLPVSAVVVNDSELAEVTRVGGVEMTSGVAGVEMMTGAGDVELLDHDDSGVVIDKKKKKKEEEEEEVEKEEEEEGEEKKEERNLDTCMQIIRVLGKGRKSRTRFQSLISIDDCFEETKRNIDICSAVFDDK</sequence>
<evidence type="ECO:0000256" key="1">
    <source>
        <dbReference type="SAM" id="MobiDB-lite"/>
    </source>
</evidence>
<gene>
    <name evidence="2" type="ORF">KFK09_009008</name>
</gene>
<dbReference type="Gene3D" id="3.30.559.10">
    <property type="entry name" value="Chloramphenicol acetyltransferase-like domain"/>
    <property type="match status" value="1"/>
</dbReference>
<name>A0A8T3BR75_DENNO</name>
<dbReference type="InterPro" id="IPR023213">
    <property type="entry name" value="CAT-like_dom_sf"/>
</dbReference>
<accession>A0A8T3BR75</accession>
<dbReference type="AlphaFoldDB" id="A0A8T3BR75"/>
<keyword evidence="3" id="KW-1185">Reference proteome</keyword>